<proteinExistence type="predicted"/>
<protein>
    <submittedName>
        <fullName evidence="1">Uncharacterized protein</fullName>
    </submittedName>
</protein>
<dbReference type="STRING" id="745366.GA0070213_102387"/>
<organism evidence="1 2">
    <name type="scientific">Micromonospora humi</name>
    <dbReference type="NCBI Taxonomy" id="745366"/>
    <lineage>
        <taxon>Bacteria</taxon>
        <taxon>Bacillati</taxon>
        <taxon>Actinomycetota</taxon>
        <taxon>Actinomycetes</taxon>
        <taxon>Micromonosporales</taxon>
        <taxon>Micromonosporaceae</taxon>
        <taxon>Micromonospora</taxon>
    </lineage>
</organism>
<dbReference type="RefSeq" id="WP_091057938.1">
    <property type="nucleotide sequence ID" value="NZ_FMDM01000002.1"/>
</dbReference>
<dbReference type="AlphaFoldDB" id="A0A1C5H7A6"/>
<evidence type="ECO:0000313" key="2">
    <source>
        <dbReference type="Proteomes" id="UP000199360"/>
    </source>
</evidence>
<accession>A0A1C5H7A6</accession>
<gene>
    <name evidence="1" type="ORF">GA0070213_102387</name>
</gene>
<keyword evidence="2" id="KW-1185">Reference proteome</keyword>
<dbReference type="EMBL" id="FMDM01000002">
    <property type="protein sequence ID" value="SCG41908.1"/>
    <property type="molecule type" value="Genomic_DNA"/>
</dbReference>
<reference evidence="2" key="1">
    <citation type="submission" date="2016-06" db="EMBL/GenBank/DDBJ databases">
        <authorList>
            <person name="Varghese N."/>
            <person name="Submissions Spin"/>
        </authorList>
    </citation>
    <scope>NUCLEOTIDE SEQUENCE [LARGE SCALE GENOMIC DNA]</scope>
    <source>
        <strain evidence="2">DSM 45647</strain>
    </source>
</reference>
<name>A0A1C5H7A6_9ACTN</name>
<dbReference type="Proteomes" id="UP000199360">
    <property type="component" value="Unassembled WGS sequence"/>
</dbReference>
<evidence type="ECO:0000313" key="1">
    <source>
        <dbReference type="EMBL" id="SCG41908.1"/>
    </source>
</evidence>
<sequence length="121" mass="14075">MRRTRSEHDVPYRTAVQISLAIVDEDPRSLRERRLEMGHSAIFGRYTAPDRSLAAIRWGERGLGCAAALLPPHARHRYVEEWRDGLQAVLREQGSRRRWADELVQCLRALVSLAIMFRLRQ</sequence>